<feature type="domain" description="MADF" evidence="2">
    <location>
        <begin position="1"/>
        <end position="58"/>
    </location>
</feature>
<keyword evidence="4" id="KW-1185">Reference proteome</keyword>
<name>A0A8R1X108_ACYPI</name>
<dbReference type="KEGG" id="api:103308224"/>
<reference evidence="4" key="1">
    <citation type="submission" date="2010-06" db="EMBL/GenBank/DDBJ databases">
        <authorList>
            <person name="Jiang H."/>
            <person name="Abraham K."/>
            <person name="Ali S."/>
            <person name="Alsbrooks S.L."/>
            <person name="Anim B.N."/>
            <person name="Anosike U.S."/>
            <person name="Attaway T."/>
            <person name="Bandaranaike D.P."/>
            <person name="Battles P.K."/>
            <person name="Bell S.N."/>
            <person name="Bell A.V."/>
            <person name="Beltran B."/>
            <person name="Bickham C."/>
            <person name="Bustamante Y."/>
            <person name="Caleb T."/>
            <person name="Canada A."/>
            <person name="Cardenas V."/>
            <person name="Carter K."/>
            <person name="Chacko J."/>
            <person name="Chandrabose M.N."/>
            <person name="Chavez D."/>
            <person name="Chavez A."/>
            <person name="Chen L."/>
            <person name="Chu H.-S."/>
            <person name="Claassen K.J."/>
            <person name="Cockrell R."/>
            <person name="Collins M."/>
            <person name="Cooper J.A."/>
            <person name="Cree A."/>
            <person name="Curry S.M."/>
            <person name="Da Y."/>
            <person name="Dao M.D."/>
            <person name="Das B."/>
            <person name="Davila M.-L."/>
            <person name="Davy-Carroll L."/>
            <person name="Denson S."/>
            <person name="Dinh H."/>
            <person name="Ebong V.E."/>
            <person name="Edwards J.R."/>
            <person name="Egan A."/>
            <person name="El-Daye J."/>
            <person name="Escobedo L."/>
            <person name="Fernandez S."/>
            <person name="Fernando P.R."/>
            <person name="Flagg N."/>
            <person name="Forbes L.D."/>
            <person name="Fowler R.G."/>
            <person name="Fu Q."/>
            <person name="Gabisi R.A."/>
            <person name="Ganer J."/>
            <person name="Garbino Pronczuk A."/>
            <person name="Garcia R.M."/>
            <person name="Garner T."/>
            <person name="Garrett T.E."/>
            <person name="Gonzalez D.A."/>
            <person name="Hamid H."/>
            <person name="Hawkins E.S."/>
            <person name="Hirani K."/>
            <person name="Hogues M.E."/>
            <person name="Hollins B."/>
            <person name="Hsiao C.-H."/>
            <person name="Jabil R."/>
            <person name="James M.L."/>
            <person name="Jhangiani S.N."/>
            <person name="Johnson B."/>
            <person name="Johnson Q."/>
            <person name="Joshi V."/>
            <person name="Kalu J.B."/>
            <person name="Kam C."/>
            <person name="Kashfia A."/>
            <person name="Keebler J."/>
            <person name="Kisamo H."/>
            <person name="Kovar C.L."/>
            <person name="Lago L.A."/>
            <person name="Lai C.-Y."/>
            <person name="Laidlaw J."/>
            <person name="Lara F."/>
            <person name="Le T.-K."/>
            <person name="Lee S.L."/>
            <person name="Legall F.H."/>
            <person name="Lemon S.J."/>
            <person name="Lewis L.R."/>
            <person name="Li B."/>
            <person name="Liu Y."/>
            <person name="Liu Y.-S."/>
            <person name="Lopez J."/>
            <person name="Lozado R.J."/>
            <person name="Lu J."/>
            <person name="Madu R.C."/>
            <person name="Maheshwari M."/>
            <person name="Maheshwari R."/>
            <person name="Malloy K."/>
            <person name="Martinez E."/>
            <person name="Mathew T."/>
            <person name="Mercado I.C."/>
            <person name="Mercado C."/>
            <person name="Meyer B."/>
            <person name="Montgomery K."/>
            <person name="Morgan M.B."/>
            <person name="Munidasa M."/>
            <person name="Nazareth L.V."/>
            <person name="Nelson J."/>
            <person name="Ng B.M."/>
            <person name="Nguyen N.B."/>
            <person name="Nguyen P.Q."/>
            <person name="Nguyen T."/>
            <person name="Obregon M."/>
            <person name="Okwuonu G.O."/>
            <person name="Onwere C.G."/>
            <person name="Orozco G."/>
            <person name="Parra A."/>
            <person name="Patel S."/>
            <person name="Patil S."/>
            <person name="Perez A."/>
            <person name="Perez Y."/>
            <person name="Pham C."/>
            <person name="Primus E.L."/>
            <person name="Pu L.-L."/>
            <person name="Puazo M."/>
            <person name="Qin X."/>
            <person name="Quiroz J.B."/>
            <person name="Reese J."/>
            <person name="Richards S."/>
            <person name="Rives C.M."/>
            <person name="Robberts R."/>
            <person name="Ruiz S.J."/>
            <person name="Ruiz M.J."/>
            <person name="Santibanez J."/>
            <person name="Schneider B.W."/>
            <person name="Sisson I."/>
            <person name="Smith M."/>
            <person name="Sodergren E."/>
            <person name="Song X.-Z."/>
            <person name="Song B.B."/>
            <person name="Summersgill H."/>
            <person name="Thelus R."/>
            <person name="Thornton R.D."/>
            <person name="Trejos Z.Y."/>
            <person name="Usmani K."/>
            <person name="Vattathil S."/>
            <person name="Villasana D."/>
            <person name="Walker D.L."/>
            <person name="Wang S."/>
            <person name="Wang K."/>
            <person name="White C.S."/>
            <person name="Williams A.C."/>
            <person name="Williamson J."/>
            <person name="Wilson K."/>
            <person name="Woghiren I.O."/>
            <person name="Woodworth J.R."/>
            <person name="Worley K.C."/>
            <person name="Wright R.A."/>
            <person name="Wu W."/>
            <person name="Young L."/>
            <person name="Zhang L."/>
            <person name="Zhang J."/>
            <person name="Zhu Y."/>
            <person name="Muzny D.M."/>
            <person name="Weinstock G."/>
            <person name="Gibbs R.A."/>
        </authorList>
    </citation>
    <scope>NUCLEOTIDE SEQUENCE [LARGE SCALE GENOMIC DNA]</scope>
    <source>
        <strain evidence="4">LSR1</strain>
    </source>
</reference>
<proteinExistence type="predicted"/>
<dbReference type="InterPro" id="IPR006578">
    <property type="entry name" value="MADF-dom"/>
</dbReference>
<dbReference type="RefSeq" id="XP_008179502.1">
    <property type="nucleotide sequence ID" value="XM_008181280.1"/>
</dbReference>
<evidence type="ECO:0000313" key="3">
    <source>
        <dbReference type="EnsemblMetazoa" id="XP_008179502.1"/>
    </source>
</evidence>
<evidence type="ECO:0000313" key="4">
    <source>
        <dbReference type="Proteomes" id="UP000007819"/>
    </source>
</evidence>
<sequence length="129" mass="15018">MVSLKSDILKTKWASLRDTFRKEFKKLKRPTGSGLEEEMVESQWKYFESLYFLKDNITPRKMVGNIVEQSKTHTDEQESFPNSPCNSSIDIVNDFDETSFSEKRTENSSSGILSFEAEPSSKKRREEMM</sequence>
<accession>A0A8R1X108</accession>
<reference evidence="3" key="2">
    <citation type="submission" date="2022-06" db="UniProtKB">
        <authorList>
            <consortium name="EnsemblMetazoa"/>
        </authorList>
    </citation>
    <scope>IDENTIFICATION</scope>
</reference>
<dbReference type="OrthoDB" id="6579460at2759"/>
<dbReference type="AlphaFoldDB" id="A0A8R1X108"/>
<feature type="compositionally biased region" description="Polar residues" evidence="1">
    <location>
        <begin position="79"/>
        <end position="90"/>
    </location>
</feature>
<dbReference type="Pfam" id="PF10545">
    <property type="entry name" value="MADF_DNA_bdg"/>
    <property type="match status" value="1"/>
</dbReference>
<organism evidence="3 4">
    <name type="scientific">Acyrthosiphon pisum</name>
    <name type="common">Pea aphid</name>
    <dbReference type="NCBI Taxonomy" id="7029"/>
    <lineage>
        <taxon>Eukaryota</taxon>
        <taxon>Metazoa</taxon>
        <taxon>Ecdysozoa</taxon>
        <taxon>Arthropoda</taxon>
        <taxon>Hexapoda</taxon>
        <taxon>Insecta</taxon>
        <taxon>Pterygota</taxon>
        <taxon>Neoptera</taxon>
        <taxon>Paraneoptera</taxon>
        <taxon>Hemiptera</taxon>
        <taxon>Sternorrhyncha</taxon>
        <taxon>Aphidomorpha</taxon>
        <taxon>Aphidoidea</taxon>
        <taxon>Aphididae</taxon>
        <taxon>Macrosiphini</taxon>
        <taxon>Acyrthosiphon</taxon>
    </lineage>
</organism>
<evidence type="ECO:0000259" key="2">
    <source>
        <dbReference type="PROSITE" id="PS51029"/>
    </source>
</evidence>
<dbReference type="PROSITE" id="PS51029">
    <property type="entry name" value="MADF"/>
    <property type="match status" value="1"/>
</dbReference>
<evidence type="ECO:0000256" key="1">
    <source>
        <dbReference type="SAM" id="MobiDB-lite"/>
    </source>
</evidence>
<dbReference type="GeneID" id="103308224"/>
<feature type="compositionally biased region" description="Basic and acidic residues" evidence="1">
    <location>
        <begin position="119"/>
        <end position="129"/>
    </location>
</feature>
<dbReference type="EnsemblMetazoa" id="XM_008181280.1">
    <property type="protein sequence ID" value="XP_008179502.1"/>
    <property type="gene ID" value="LOC103308224"/>
</dbReference>
<protein>
    <recommendedName>
        <fullName evidence="2">MADF domain-containing protein</fullName>
    </recommendedName>
</protein>
<feature type="region of interest" description="Disordered" evidence="1">
    <location>
        <begin position="68"/>
        <end position="129"/>
    </location>
</feature>
<dbReference type="Proteomes" id="UP000007819">
    <property type="component" value="Unassembled WGS sequence"/>
</dbReference>